<evidence type="ECO:0000256" key="4">
    <source>
        <dbReference type="ARBA" id="ARBA00022737"/>
    </source>
</evidence>
<keyword evidence="4" id="KW-0677">Repeat</keyword>
<dbReference type="Pfam" id="PF06458">
    <property type="entry name" value="MucBP"/>
    <property type="match status" value="1"/>
</dbReference>
<evidence type="ECO:0000256" key="1">
    <source>
        <dbReference type="ARBA" id="ARBA00022512"/>
    </source>
</evidence>
<proteinExistence type="predicted"/>
<keyword evidence="3 8" id="KW-0732">Signal</keyword>
<dbReference type="NCBIfam" id="TIGR01167">
    <property type="entry name" value="LPXTG_anchor"/>
    <property type="match status" value="1"/>
</dbReference>
<evidence type="ECO:0000259" key="9">
    <source>
        <dbReference type="PROSITE" id="PS50847"/>
    </source>
</evidence>
<feature type="domain" description="Gram-positive cocci surface proteins LPxTG" evidence="9">
    <location>
        <begin position="782"/>
        <end position="815"/>
    </location>
</feature>
<evidence type="ECO:0000313" key="11">
    <source>
        <dbReference type="Proteomes" id="UP000184526"/>
    </source>
</evidence>
<dbReference type="Gene3D" id="3.10.20.320">
    <property type="entry name" value="Putative peptidoglycan bound protein (lpxtg motif)"/>
    <property type="match status" value="1"/>
</dbReference>
<keyword evidence="7" id="KW-0812">Transmembrane</keyword>
<feature type="compositionally biased region" description="Polar residues" evidence="6">
    <location>
        <begin position="745"/>
        <end position="765"/>
    </location>
</feature>
<feature type="transmembrane region" description="Helical" evidence="7">
    <location>
        <begin position="790"/>
        <end position="809"/>
    </location>
</feature>
<dbReference type="InterPro" id="IPR019931">
    <property type="entry name" value="LPXTG_anchor"/>
</dbReference>
<gene>
    <name evidence="10" type="ORF">SAMN02745196_02732</name>
</gene>
<evidence type="ECO:0000256" key="7">
    <source>
        <dbReference type="SAM" id="Phobius"/>
    </source>
</evidence>
<dbReference type="Pfam" id="PF00746">
    <property type="entry name" value="Gram_pos_anchor"/>
    <property type="match status" value="1"/>
</dbReference>
<evidence type="ECO:0000256" key="8">
    <source>
        <dbReference type="SAM" id="SignalP"/>
    </source>
</evidence>
<reference evidence="10 11" key="1">
    <citation type="submission" date="2016-11" db="EMBL/GenBank/DDBJ databases">
        <authorList>
            <person name="Jaros S."/>
            <person name="Januszkiewicz K."/>
            <person name="Wedrychowicz H."/>
        </authorList>
    </citation>
    <scope>NUCLEOTIDE SEQUENCE [LARGE SCALE GENOMIC DNA]</scope>
    <source>
        <strain evidence="10 11">DSM 3089</strain>
    </source>
</reference>
<keyword evidence="5" id="KW-0572">Peptidoglycan-anchor</keyword>
<dbReference type="PROSITE" id="PS50847">
    <property type="entry name" value="GRAM_POS_ANCHORING"/>
    <property type="match status" value="1"/>
</dbReference>
<dbReference type="InterPro" id="IPR009459">
    <property type="entry name" value="MucBP_dom"/>
</dbReference>
<keyword evidence="2" id="KW-0964">Secreted</keyword>
<accession>A0A1M5Y8A2</accession>
<keyword evidence="11" id="KW-1185">Reference proteome</keyword>
<evidence type="ECO:0000256" key="5">
    <source>
        <dbReference type="ARBA" id="ARBA00023088"/>
    </source>
</evidence>
<sequence>MKRKTLALMLASVLIVGNSMTTFAEPLNSNYDSKELASFKGIPGIFSIENPNPTLENDGGIVKFKIKGENLDENLTKVKILLNNASQNEIINTLVLTGFGNSQNLELTFPKNTDTEDKIYSVLFNEDGGVNFSNKKTITVKGCKSNDSDTKPDSKPVESLQQITNLEVLLPTMSSNGKYNPVKITGENLKPENLSLQIFEISNGIEIYRPELSNDLKFKGTDTYQEATLEFPENNNDFDLNYIVKAGLNLNNGSPVEYKNSVPVKIKSTKLLPDIDLKPLDVTLDENHKIVTMKFEQDIFNAKASLEKLKNEISICKDYIDNPNELIKLNDEDTILINKNILTISLNEKIISKFGHILINPSALKTSDNKLIGKISSFIDSNHTSSLPKIYSNSIIDNKTTLSNKGGKVSVKIKGGNLSDSLSSTNKLDVTMGKILHISNPIKEESDINVKVTGSGEEQTLEFSLPENTSNKSQSYRLMISLNSGSTYLESNSKKLVFTVLPENKTSNDITLSHMTIYSYATTGNADNTYTITPLLQESKKTRLHLYGSNLDKTKTKVKIIDEYGVEWPVYNIPAYDSHDHFIMVNFDGTGIKGNGVEQDLEIICPNNMNRDITYTIQVAPDGVNFNTETVVTVTVLSSKSGEDRNPVKKTVTINYIDEDGNNLSDSKNIIGYSWFNLYSLNINSKNIEGYELKTSPDLSGTIGDEDKTLNYVYKKVSENLGTDKPTIDDPTTENSGTDKPKVENPTTENSGTDKSSAKNDTVAKTTIDVKHTDRIKSTSTLPQTGQDSMIPTIASGLMVTLSGLFVGLKSKKKK</sequence>
<protein>
    <submittedName>
        <fullName evidence="10">LPXTG-motif cell wall anchor domain-containing protein</fullName>
    </submittedName>
</protein>
<organism evidence="10 11">
    <name type="scientific">Clostridium collagenovorans DSM 3089</name>
    <dbReference type="NCBI Taxonomy" id="1121306"/>
    <lineage>
        <taxon>Bacteria</taxon>
        <taxon>Bacillati</taxon>
        <taxon>Bacillota</taxon>
        <taxon>Clostridia</taxon>
        <taxon>Eubacteriales</taxon>
        <taxon>Clostridiaceae</taxon>
        <taxon>Clostridium</taxon>
    </lineage>
</organism>
<dbReference type="EMBL" id="FQXP01000012">
    <property type="protein sequence ID" value="SHI08320.1"/>
    <property type="molecule type" value="Genomic_DNA"/>
</dbReference>
<evidence type="ECO:0000256" key="6">
    <source>
        <dbReference type="SAM" id="MobiDB-lite"/>
    </source>
</evidence>
<dbReference type="Proteomes" id="UP000184526">
    <property type="component" value="Unassembled WGS sequence"/>
</dbReference>
<name>A0A1M5Y8A2_9CLOT</name>
<evidence type="ECO:0000313" key="10">
    <source>
        <dbReference type="EMBL" id="SHI08320.1"/>
    </source>
</evidence>
<keyword evidence="7" id="KW-1133">Transmembrane helix</keyword>
<evidence type="ECO:0000256" key="2">
    <source>
        <dbReference type="ARBA" id="ARBA00022525"/>
    </source>
</evidence>
<feature type="signal peptide" evidence="8">
    <location>
        <begin position="1"/>
        <end position="24"/>
    </location>
</feature>
<dbReference type="RefSeq" id="WP_072832559.1">
    <property type="nucleotide sequence ID" value="NZ_FQXP01000012.1"/>
</dbReference>
<keyword evidence="1" id="KW-0134">Cell wall</keyword>
<evidence type="ECO:0000256" key="3">
    <source>
        <dbReference type="ARBA" id="ARBA00022729"/>
    </source>
</evidence>
<dbReference type="AlphaFoldDB" id="A0A1M5Y8A2"/>
<keyword evidence="7" id="KW-0472">Membrane</keyword>
<feature type="region of interest" description="Disordered" evidence="6">
    <location>
        <begin position="721"/>
        <end position="770"/>
    </location>
</feature>
<dbReference type="OrthoDB" id="1701791at2"/>
<feature type="chain" id="PRO_5012545073" evidence="8">
    <location>
        <begin position="25"/>
        <end position="815"/>
    </location>
</feature>